<dbReference type="KEGG" id="nmes:H9L09_19400"/>
<dbReference type="AlphaFoldDB" id="A0A7G9RAG6"/>
<evidence type="ECO:0000313" key="2">
    <source>
        <dbReference type="EMBL" id="QNN52591.1"/>
    </source>
</evidence>
<proteinExistence type="predicted"/>
<reference evidence="2 3" key="1">
    <citation type="submission" date="2020-08" db="EMBL/GenBank/DDBJ databases">
        <title>Genome sequence of Nocardioides mesophilus KACC 16243T.</title>
        <authorList>
            <person name="Hyun D.-W."/>
            <person name="Bae J.-W."/>
        </authorList>
    </citation>
    <scope>NUCLEOTIDE SEQUENCE [LARGE SCALE GENOMIC DNA]</scope>
    <source>
        <strain evidence="2 3">KACC 16243</strain>
    </source>
</reference>
<dbReference type="RefSeq" id="WP_187578433.1">
    <property type="nucleotide sequence ID" value="NZ_CP060713.1"/>
</dbReference>
<dbReference type="Pfam" id="PF07179">
    <property type="entry name" value="SseB"/>
    <property type="match status" value="1"/>
</dbReference>
<evidence type="ECO:0000259" key="1">
    <source>
        <dbReference type="Pfam" id="PF07179"/>
    </source>
</evidence>
<name>A0A7G9RAG6_9ACTN</name>
<keyword evidence="3" id="KW-1185">Reference proteome</keyword>
<sequence length="165" mass="17190">MRSIPDPGFPGDSGAAAPEVSAALAAYAADPEGGYTAMLQVLQHARLLVPVVAVLGEAEVDEQGLTRDKTSDMATVLMRGRDGRTALLAFTGTDTLHRWDPQARPVPVTVTTAAEAAVQDGAEALLVDVAGPVRVVVGSADLRELARGNLLLEVSGRPAWVTPDR</sequence>
<feature type="domain" description="SseB protein N-terminal" evidence="1">
    <location>
        <begin position="21"/>
        <end position="143"/>
    </location>
</feature>
<protein>
    <submittedName>
        <fullName evidence="2">SseB family protein</fullName>
    </submittedName>
</protein>
<evidence type="ECO:0000313" key="3">
    <source>
        <dbReference type="Proteomes" id="UP000515947"/>
    </source>
</evidence>
<gene>
    <name evidence="2" type="ORF">H9L09_19400</name>
</gene>
<dbReference type="InterPro" id="IPR009839">
    <property type="entry name" value="SseB_N"/>
</dbReference>
<dbReference type="EMBL" id="CP060713">
    <property type="protein sequence ID" value="QNN52591.1"/>
    <property type="molecule type" value="Genomic_DNA"/>
</dbReference>
<organism evidence="2 3">
    <name type="scientific">Nocardioides mesophilus</name>
    <dbReference type="NCBI Taxonomy" id="433659"/>
    <lineage>
        <taxon>Bacteria</taxon>
        <taxon>Bacillati</taxon>
        <taxon>Actinomycetota</taxon>
        <taxon>Actinomycetes</taxon>
        <taxon>Propionibacteriales</taxon>
        <taxon>Nocardioidaceae</taxon>
        <taxon>Nocardioides</taxon>
    </lineage>
</organism>
<dbReference type="Proteomes" id="UP000515947">
    <property type="component" value="Chromosome"/>
</dbReference>
<accession>A0A7G9RAG6</accession>